<sequence>MTQSAPAEQKMHYGQAQTGREEMGSFYAFSLSDPVFTHSVAAFAVMRVVGAAQNAPAVAVPRLPNFQETFVKFMFHH</sequence>
<gene>
    <name evidence="1" type="ORF">DEO72_LG10g147</name>
</gene>
<dbReference type="EMBL" id="CP039354">
    <property type="protein sequence ID" value="QCE08929.1"/>
    <property type="molecule type" value="Genomic_DNA"/>
</dbReference>
<reference evidence="1 2" key="1">
    <citation type="submission" date="2019-04" db="EMBL/GenBank/DDBJ databases">
        <title>An improved genome assembly and genetic linkage map for asparagus bean, Vigna unguiculata ssp. sesquipedialis.</title>
        <authorList>
            <person name="Xia Q."/>
            <person name="Zhang R."/>
            <person name="Dong Y."/>
        </authorList>
    </citation>
    <scope>NUCLEOTIDE SEQUENCE [LARGE SCALE GENOMIC DNA]</scope>
    <source>
        <tissue evidence="1">Leaf</tissue>
    </source>
</reference>
<evidence type="ECO:0000313" key="2">
    <source>
        <dbReference type="Proteomes" id="UP000501690"/>
    </source>
</evidence>
<organism evidence="1 2">
    <name type="scientific">Vigna unguiculata</name>
    <name type="common">Cowpea</name>
    <dbReference type="NCBI Taxonomy" id="3917"/>
    <lineage>
        <taxon>Eukaryota</taxon>
        <taxon>Viridiplantae</taxon>
        <taxon>Streptophyta</taxon>
        <taxon>Embryophyta</taxon>
        <taxon>Tracheophyta</taxon>
        <taxon>Spermatophyta</taxon>
        <taxon>Magnoliopsida</taxon>
        <taxon>eudicotyledons</taxon>
        <taxon>Gunneridae</taxon>
        <taxon>Pentapetalae</taxon>
        <taxon>rosids</taxon>
        <taxon>fabids</taxon>
        <taxon>Fabales</taxon>
        <taxon>Fabaceae</taxon>
        <taxon>Papilionoideae</taxon>
        <taxon>50 kb inversion clade</taxon>
        <taxon>NPAAA clade</taxon>
        <taxon>indigoferoid/millettioid clade</taxon>
        <taxon>Phaseoleae</taxon>
        <taxon>Vigna</taxon>
    </lineage>
</organism>
<keyword evidence="2" id="KW-1185">Reference proteome</keyword>
<protein>
    <submittedName>
        <fullName evidence="1">Uncharacterized protein</fullName>
    </submittedName>
</protein>
<evidence type="ECO:0000313" key="1">
    <source>
        <dbReference type="EMBL" id="QCE08929.1"/>
    </source>
</evidence>
<dbReference type="Proteomes" id="UP000501690">
    <property type="component" value="Linkage Group LG10"/>
</dbReference>
<dbReference type="AlphaFoldDB" id="A0A4D6N8S3"/>
<proteinExistence type="predicted"/>
<accession>A0A4D6N8S3</accession>
<name>A0A4D6N8S3_VIGUN</name>